<gene>
    <name evidence="3" type="ORF">SL103_17915</name>
</gene>
<keyword evidence="4" id="KW-1185">Reference proteome</keyword>
<accession>A0A1D7VMC2</accession>
<reference evidence="3 4" key="1">
    <citation type="submission" date="2016-09" db="EMBL/GenBank/DDBJ databases">
        <title>Complete genome sequencing of Streptomyces lydicus 103 and metabolic pathways analysis of antibiotic biosynthesis.</title>
        <authorList>
            <person name="Jia N."/>
            <person name="Ding M.-Z."/>
            <person name="Gao F."/>
            <person name="Yuan Y.-J."/>
        </authorList>
    </citation>
    <scope>NUCLEOTIDE SEQUENCE [LARGE SCALE GENOMIC DNA]</scope>
    <source>
        <strain evidence="3 4">103</strain>
    </source>
</reference>
<dbReference type="OrthoDB" id="4118915at2"/>
<feature type="coiled-coil region" evidence="1">
    <location>
        <begin position="98"/>
        <end position="125"/>
    </location>
</feature>
<organism evidence="3 4">
    <name type="scientific">Streptomyces lydicus</name>
    <dbReference type="NCBI Taxonomy" id="47763"/>
    <lineage>
        <taxon>Bacteria</taxon>
        <taxon>Bacillati</taxon>
        <taxon>Actinomycetota</taxon>
        <taxon>Actinomycetes</taxon>
        <taxon>Kitasatosporales</taxon>
        <taxon>Streptomycetaceae</taxon>
        <taxon>Streptomyces</taxon>
    </lineage>
</organism>
<name>A0A1D7VMC2_9ACTN</name>
<evidence type="ECO:0000313" key="3">
    <source>
        <dbReference type="EMBL" id="AOP47871.1"/>
    </source>
</evidence>
<feature type="compositionally biased region" description="Basic and acidic residues" evidence="2">
    <location>
        <begin position="229"/>
        <end position="238"/>
    </location>
</feature>
<proteinExistence type="predicted"/>
<evidence type="ECO:0000256" key="2">
    <source>
        <dbReference type="SAM" id="MobiDB-lite"/>
    </source>
</evidence>
<protein>
    <submittedName>
        <fullName evidence="3">Uncharacterized protein</fullName>
    </submittedName>
</protein>
<dbReference type="Proteomes" id="UP000094094">
    <property type="component" value="Chromosome"/>
</dbReference>
<evidence type="ECO:0000256" key="1">
    <source>
        <dbReference type="SAM" id="Coils"/>
    </source>
</evidence>
<keyword evidence="1" id="KW-0175">Coiled coil</keyword>
<dbReference type="RefSeq" id="WP_069570014.1">
    <property type="nucleotide sequence ID" value="NZ_CP017157.1"/>
</dbReference>
<dbReference type="AlphaFoldDB" id="A0A1D7VMC2"/>
<feature type="region of interest" description="Disordered" evidence="2">
    <location>
        <begin position="208"/>
        <end position="238"/>
    </location>
</feature>
<sequence>MDAGHLTRLDDAGYEQLVLDNAHPPARDQEIWAALIDPALIDRTRDALNTLFQRNSSVLRKRREEREQFRLECFARGQAGKEEWFASKREYDAWRHRAANFSRTVQNALAEINRVKKEINRSINHQVAQNHRDRLRDLALAVHKHQAAHARSGGVAEQADYELWQALDSITVPIGPLSEPTSLRTMLDIYWTDVVPVDEAEERRARAERTMRTAPAGQAARFSGVPKARHVDNGKHLA</sequence>
<dbReference type="KEGG" id="slc:SL103_17915"/>
<dbReference type="EMBL" id="CP017157">
    <property type="protein sequence ID" value="AOP47871.1"/>
    <property type="molecule type" value="Genomic_DNA"/>
</dbReference>
<evidence type="ECO:0000313" key="4">
    <source>
        <dbReference type="Proteomes" id="UP000094094"/>
    </source>
</evidence>